<dbReference type="PANTHER" id="PTHR10622:SF10">
    <property type="entry name" value="HET DOMAIN-CONTAINING PROTEIN"/>
    <property type="match status" value="1"/>
</dbReference>
<evidence type="ECO:0000313" key="2">
    <source>
        <dbReference type="EMBL" id="KAK0724501.1"/>
    </source>
</evidence>
<organism evidence="2 3">
    <name type="scientific">Lasiosphaeris hirsuta</name>
    <dbReference type="NCBI Taxonomy" id="260670"/>
    <lineage>
        <taxon>Eukaryota</taxon>
        <taxon>Fungi</taxon>
        <taxon>Dikarya</taxon>
        <taxon>Ascomycota</taxon>
        <taxon>Pezizomycotina</taxon>
        <taxon>Sordariomycetes</taxon>
        <taxon>Sordariomycetidae</taxon>
        <taxon>Sordariales</taxon>
        <taxon>Lasiosphaeriaceae</taxon>
        <taxon>Lasiosphaeris</taxon>
    </lineage>
</organism>
<name>A0AA40AYW5_9PEZI</name>
<gene>
    <name evidence="2" type="ORF">B0H67DRAFT_568080</name>
</gene>
<evidence type="ECO:0000259" key="1">
    <source>
        <dbReference type="Pfam" id="PF06985"/>
    </source>
</evidence>
<dbReference type="InterPro" id="IPR010730">
    <property type="entry name" value="HET"/>
</dbReference>
<dbReference type="Pfam" id="PF06985">
    <property type="entry name" value="HET"/>
    <property type="match status" value="1"/>
</dbReference>
<feature type="domain" description="Heterokaryon incompatibility" evidence="1">
    <location>
        <begin position="22"/>
        <end position="89"/>
    </location>
</feature>
<proteinExistence type="predicted"/>
<dbReference type="Proteomes" id="UP001172102">
    <property type="component" value="Unassembled WGS sequence"/>
</dbReference>
<dbReference type="AlphaFoldDB" id="A0AA40AYW5"/>
<dbReference type="PANTHER" id="PTHR10622">
    <property type="entry name" value="HET DOMAIN-CONTAINING PROTEIN"/>
    <property type="match status" value="1"/>
</dbReference>
<dbReference type="EMBL" id="JAUKUA010000002">
    <property type="protein sequence ID" value="KAK0724501.1"/>
    <property type="molecule type" value="Genomic_DNA"/>
</dbReference>
<comment type="caution">
    <text evidence="2">The sequence shown here is derived from an EMBL/GenBank/DDBJ whole genome shotgun (WGS) entry which is preliminary data.</text>
</comment>
<keyword evidence="3" id="KW-1185">Reference proteome</keyword>
<protein>
    <recommendedName>
        <fullName evidence="1">Heterokaryon incompatibility domain-containing protein</fullName>
    </recommendedName>
</protein>
<evidence type="ECO:0000313" key="3">
    <source>
        <dbReference type="Proteomes" id="UP001172102"/>
    </source>
</evidence>
<accession>A0AA40AYW5</accession>
<sequence>MRLLNTKTFKLDEFFGDNIPEYAILSHTWEGKEVSFQLSILPSPSPGWAKIRNSCLQARSDGYNYIWVDTCCIDKSSSAELQEAINSMFQLVP</sequence>
<reference evidence="2" key="1">
    <citation type="submission" date="2023-06" db="EMBL/GenBank/DDBJ databases">
        <title>Genome-scale phylogeny and comparative genomics of the fungal order Sordariales.</title>
        <authorList>
            <consortium name="Lawrence Berkeley National Laboratory"/>
            <person name="Hensen N."/>
            <person name="Bonometti L."/>
            <person name="Westerberg I."/>
            <person name="Brannstrom I.O."/>
            <person name="Guillou S."/>
            <person name="Cros-Aarteil S."/>
            <person name="Calhoun S."/>
            <person name="Haridas S."/>
            <person name="Kuo A."/>
            <person name="Mondo S."/>
            <person name="Pangilinan J."/>
            <person name="Riley R."/>
            <person name="Labutti K."/>
            <person name="Andreopoulos B."/>
            <person name="Lipzen A."/>
            <person name="Chen C."/>
            <person name="Yanf M."/>
            <person name="Daum C."/>
            <person name="Ng V."/>
            <person name="Clum A."/>
            <person name="Steindorff A."/>
            <person name="Ohm R."/>
            <person name="Martin F."/>
            <person name="Silar P."/>
            <person name="Natvig D."/>
            <person name="Lalanne C."/>
            <person name="Gautier V."/>
            <person name="Ament-Velasquez S.L."/>
            <person name="Kruys A."/>
            <person name="Hutchinson M.I."/>
            <person name="Powell A.J."/>
            <person name="Barry K."/>
            <person name="Miller A.N."/>
            <person name="Grigoriev I.V."/>
            <person name="Debuchy R."/>
            <person name="Gladieux P."/>
            <person name="Thoren M.H."/>
            <person name="Johannesson H."/>
        </authorList>
    </citation>
    <scope>NUCLEOTIDE SEQUENCE</scope>
    <source>
        <strain evidence="2">SMH4607-1</strain>
    </source>
</reference>